<evidence type="ECO:0000313" key="2">
    <source>
        <dbReference type="EMBL" id="CDP39070.1"/>
    </source>
</evidence>
<accession>A0A060TD97</accession>
<organism evidence="2">
    <name type="scientific">Blastobotrys adeninivorans</name>
    <name type="common">Yeast</name>
    <name type="synonym">Arxula adeninivorans</name>
    <dbReference type="NCBI Taxonomy" id="409370"/>
    <lineage>
        <taxon>Eukaryota</taxon>
        <taxon>Fungi</taxon>
        <taxon>Dikarya</taxon>
        <taxon>Ascomycota</taxon>
        <taxon>Saccharomycotina</taxon>
        <taxon>Dipodascomycetes</taxon>
        <taxon>Dipodascales</taxon>
        <taxon>Trichomonascaceae</taxon>
        <taxon>Blastobotrys</taxon>
    </lineage>
</organism>
<gene>
    <name evidence="2" type="ORF">GNLVRS02_ARAD1D49082g</name>
</gene>
<feature type="region of interest" description="Disordered" evidence="1">
    <location>
        <begin position="41"/>
        <end position="88"/>
    </location>
</feature>
<reference evidence="2" key="2">
    <citation type="submission" date="2014-06" db="EMBL/GenBank/DDBJ databases">
        <title>The complete genome of Blastobotrys (Arxula) adeninivorans LS3 - a yeast of biotechnological interest.</title>
        <authorList>
            <person name="Kunze G."/>
            <person name="Gaillardin C."/>
            <person name="Czernicka M."/>
            <person name="Durrens P."/>
            <person name="Martin T."/>
            <person name="Boer E."/>
            <person name="Gabaldon T."/>
            <person name="Cruz J."/>
            <person name="Talla E."/>
            <person name="Marck C."/>
            <person name="Goffeau A."/>
            <person name="Barbe V."/>
            <person name="Baret P."/>
            <person name="Baronian K."/>
            <person name="Beier S."/>
            <person name="Bleykasten C."/>
            <person name="Bode R."/>
            <person name="Casaregola S."/>
            <person name="Despons L."/>
            <person name="Fairhead C."/>
            <person name="Giersberg M."/>
            <person name="Gierski P."/>
            <person name="Hahnel U."/>
            <person name="Hartmann A."/>
            <person name="Jankowska D."/>
            <person name="Jubin C."/>
            <person name="Jung P."/>
            <person name="Lafontaine I."/>
            <person name="Leh-Louis V."/>
            <person name="Lemaire M."/>
            <person name="Marcet-Houben M."/>
            <person name="Mascher M."/>
            <person name="Morel G."/>
            <person name="Richard G.-F."/>
            <person name="Riechen J."/>
            <person name="Sacerdot C."/>
            <person name="Sarkar A."/>
            <person name="Savel G."/>
            <person name="Schacherer J."/>
            <person name="Sherman D."/>
            <person name="Straub M.-L."/>
            <person name="Stein N."/>
            <person name="Thierry A."/>
            <person name="Trautwein-Schult A."/>
            <person name="Westhof E."/>
            <person name="Worch S."/>
            <person name="Dujon B."/>
            <person name="Souciet J.-L."/>
            <person name="Wincker P."/>
            <person name="Scholz U."/>
            <person name="Neuveglise N."/>
        </authorList>
    </citation>
    <scope>NUCLEOTIDE SEQUENCE</scope>
    <source>
        <strain evidence="2">LS3</strain>
    </source>
</reference>
<name>A0A060TD97_BLAAD</name>
<evidence type="ECO:0000256" key="1">
    <source>
        <dbReference type="SAM" id="MobiDB-lite"/>
    </source>
</evidence>
<reference evidence="2" key="1">
    <citation type="submission" date="2014-02" db="EMBL/GenBank/DDBJ databases">
        <authorList>
            <person name="Genoscope - CEA"/>
        </authorList>
    </citation>
    <scope>NUCLEOTIDE SEQUENCE</scope>
    <source>
        <strain evidence="2">LS3</strain>
    </source>
</reference>
<proteinExistence type="predicted"/>
<dbReference type="AlphaFoldDB" id="A0A060TD97"/>
<sequence>MIRIGPCSLARRVPVSGLCSPSVYSRLRLVPTVHHVYYSGRNGPGEPVDPAGSGPRPSLNEQNKPTAGVNGQPVNGKLNSSAAYSPKGPESVNEFGIPASPNVQASPKVAPGVDEMGPSAKPGFVRRYLNAVASAPVSHLISFVSMYTTVYGFTMVSVWAVVHHFGYAPLGGIPNWILVQGLDFVSGLSEWFNWLNIASQSARWVSQGAAAYSIAKVLLPVRLFFTLLLTRWFARVVVIPINSRIARIFKWFIPKRFRSQK</sequence>
<dbReference type="PhylomeDB" id="A0A060TD97"/>
<dbReference type="EMBL" id="HG937694">
    <property type="protein sequence ID" value="CDP39070.1"/>
    <property type="molecule type" value="Genomic_DNA"/>
</dbReference>
<protein>
    <submittedName>
        <fullName evidence="2">ARAD1D49082p</fullName>
    </submittedName>
</protein>